<dbReference type="Pfam" id="PF03547">
    <property type="entry name" value="Mem_trans"/>
    <property type="match status" value="1"/>
</dbReference>
<dbReference type="InterPro" id="IPR040254">
    <property type="entry name" value="Ecm3-like"/>
</dbReference>
<evidence type="ECO:0000256" key="2">
    <source>
        <dbReference type="ARBA" id="ARBA00022692"/>
    </source>
</evidence>
<sequence length="612" mass="67431">MSISLGAVIYVALKPVFKIYLILGVGFLLAKYQIVGVEAARSVSNMVVNAILPCLVFNKIVGNIQARDIKEIGTIVLSAVILFALGGVFALMIKFILPVPKKWVWGVIFAGLFPNISDLPIAYVQSMGTGIIFSADNVDKGVAYCCIFLTAQSFMMMNFGMFRLVGLDFRESPTDIENSTSFSDERQHDDQQSTKDSDDSKSIKTDKGKQNENDSALDPRYFNVTSMGRSSSLSDNPIEMSDLHSLSESDLASEDQLDNDRPQLFRKNTSSIAEQGTSDGSTGAKKTYSNMSHNTGSALYRTASLTRDASNANSLASHSMQANGVRSRRRSQTINDVISEYSVADRVRTGELDLRRPLTLTADIGEENTALANDELESHTSASDDETFAVPESDTNSMHLVKTATNKSLRKMDTWFQRHSLGQLEYVLINFFRPASLGALLGIICSMIPWVQALFVNTYVHVHNAPDGLPVLNFIMDATEYIGNACVPLGLLLLGGTIARLEVKSIPQGFIFVAIAMATVRLAVIPIIGVLWTNKIFNMNWIESDIAKLVIILTFAMPSATAQIYFTAFFTPMEGPHLQMDCLSVLFVVQYIFLFITLPFVVSYTLKVDLKY</sequence>
<reference evidence="7 8" key="1">
    <citation type="journal article" date="2004" name="Nature">
        <title>Genome evolution in yeasts.</title>
        <authorList>
            <consortium name="Genolevures"/>
            <person name="Dujon B."/>
            <person name="Sherman D."/>
            <person name="Fischer G."/>
            <person name="Durrens P."/>
            <person name="Casaregola S."/>
            <person name="Lafontaine I."/>
            <person name="de Montigny J."/>
            <person name="Marck C."/>
            <person name="Neuveglise C."/>
            <person name="Talla E."/>
            <person name="Goffard N."/>
            <person name="Frangeul L."/>
            <person name="Aigle M."/>
            <person name="Anthouard V."/>
            <person name="Babour A."/>
            <person name="Barbe V."/>
            <person name="Barnay S."/>
            <person name="Blanchin S."/>
            <person name="Beckerich J.M."/>
            <person name="Beyne E."/>
            <person name="Bleykasten C."/>
            <person name="Boisrame A."/>
            <person name="Boyer J."/>
            <person name="Cattolico L."/>
            <person name="Confanioleri F."/>
            <person name="de Daruvar A."/>
            <person name="Despons L."/>
            <person name="Fabre E."/>
            <person name="Fairhead C."/>
            <person name="Ferry-Dumazet H."/>
            <person name="Groppi A."/>
            <person name="Hantraye F."/>
            <person name="Hennequin C."/>
            <person name="Jauniaux N."/>
            <person name="Joyet P."/>
            <person name="Kachouri R."/>
            <person name="Kerrest A."/>
            <person name="Koszul R."/>
            <person name="Lemaire M."/>
            <person name="Lesur I."/>
            <person name="Ma L."/>
            <person name="Muller H."/>
            <person name="Nicaud J.M."/>
            <person name="Nikolski M."/>
            <person name="Oztas S."/>
            <person name="Ozier-Kalogeropoulos O."/>
            <person name="Pellenz S."/>
            <person name="Potier S."/>
            <person name="Richard G.F."/>
            <person name="Straub M.L."/>
            <person name="Suleau A."/>
            <person name="Swennene D."/>
            <person name="Tekaia F."/>
            <person name="Wesolowski-Louvel M."/>
            <person name="Westhof E."/>
            <person name="Wirth B."/>
            <person name="Zeniou-Meyer M."/>
            <person name="Zivanovic I."/>
            <person name="Bolotin-Fukuhara M."/>
            <person name="Thierry A."/>
            <person name="Bouchier C."/>
            <person name="Caudron B."/>
            <person name="Scarpelli C."/>
            <person name="Gaillardin C."/>
            <person name="Weissenbach J."/>
            <person name="Wincker P."/>
            <person name="Souciet J.L."/>
        </authorList>
    </citation>
    <scope>NUCLEOTIDE SEQUENCE [LARGE SCALE GENOMIC DNA]</scope>
    <source>
        <strain evidence="8">ATCC 8585 / CBS 2359 / DSM 70799 / NBRC 1267 / NRRL Y-1140 / WM37</strain>
    </source>
</reference>
<feature type="transmembrane region" description="Helical" evidence="6">
    <location>
        <begin position="481"/>
        <end position="499"/>
    </location>
</feature>
<evidence type="ECO:0000313" key="7">
    <source>
        <dbReference type="EMBL" id="CAH00922.1"/>
    </source>
</evidence>
<feature type="region of interest" description="Disordered" evidence="5">
    <location>
        <begin position="265"/>
        <end position="290"/>
    </location>
</feature>
<dbReference type="OMA" id="GVAYCCI"/>
<name>Q6CQG3_KLULA</name>
<dbReference type="PaxDb" id="284590-Q6CQG3"/>
<organism evidence="7 8">
    <name type="scientific">Kluyveromyces lactis (strain ATCC 8585 / CBS 2359 / DSM 70799 / NBRC 1267 / NRRL Y-1140 / WM37)</name>
    <name type="common">Yeast</name>
    <name type="synonym">Candida sphaerica</name>
    <dbReference type="NCBI Taxonomy" id="284590"/>
    <lineage>
        <taxon>Eukaryota</taxon>
        <taxon>Fungi</taxon>
        <taxon>Dikarya</taxon>
        <taxon>Ascomycota</taxon>
        <taxon>Saccharomycotina</taxon>
        <taxon>Saccharomycetes</taxon>
        <taxon>Saccharomycetales</taxon>
        <taxon>Saccharomycetaceae</taxon>
        <taxon>Kluyveromyces</taxon>
    </lineage>
</organism>
<keyword evidence="4 6" id="KW-0472">Membrane</keyword>
<feature type="compositionally biased region" description="Polar residues" evidence="5">
    <location>
        <begin position="266"/>
        <end position="281"/>
    </location>
</feature>
<dbReference type="GO" id="GO:0055085">
    <property type="term" value="P:transmembrane transport"/>
    <property type="evidence" value="ECO:0007669"/>
    <property type="project" value="InterPro"/>
</dbReference>
<dbReference type="PANTHER" id="PTHR31274:SF1">
    <property type="entry name" value="AGL149CP"/>
    <property type="match status" value="1"/>
</dbReference>
<dbReference type="AlphaFoldDB" id="Q6CQG3"/>
<keyword evidence="2 6" id="KW-0812">Transmembrane</keyword>
<gene>
    <name evidence="7" type="ORF">KLLA0_D17314g</name>
</gene>
<dbReference type="HOGENOM" id="CLU_021924_0_1_1"/>
<protein>
    <submittedName>
        <fullName evidence="7">KLLA0D17314p</fullName>
    </submittedName>
</protein>
<proteinExistence type="predicted"/>
<feature type="transmembrane region" description="Helical" evidence="6">
    <location>
        <begin position="42"/>
        <end position="61"/>
    </location>
</feature>
<evidence type="ECO:0000256" key="1">
    <source>
        <dbReference type="ARBA" id="ARBA00004141"/>
    </source>
</evidence>
<feature type="region of interest" description="Disordered" evidence="5">
    <location>
        <begin position="311"/>
        <end position="331"/>
    </location>
</feature>
<feature type="transmembrane region" description="Helical" evidence="6">
    <location>
        <begin position="73"/>
        <end position="97"/>
    </location>
</feature>
<evidence type="ECO:0000256" key="5">
    <source>
        <dbReference type="SAM" id="MobiDB-lite"/>
    </source>
</evidence>
<dbReference type="InterPro" id="IPR004776">
    <property type="entry name" value="Mem_transp_PIN-like"/>
</dbReference>
<dbReference type="GeneID" id="2893571"/>
<feature type="compositionally biased region" description="Basic and acidic residues" evidence="5">
    <location>
        <begin position="183"/>
        <end position="212"/>
    </location>
</feature>
<feature type="transmembrane region" description="Helical" evidence="6">
    <location>
        <begin position="546"/>
        <end position="570"/>
    </location>
</feature>
<evidence type="ECO:0000256" key="6">
    <source>
        <dbReference type="SAM" id="Phobius"/>
    </source>
</evidence>
<feature type="transmembrane region" description="Helical" evidence="6">
    <location>
        <begin position="103"/>
        <end position="124"/>
    </location>
</feature>
<dbReference type="PANTHER" id="PTHR31274">
    <property type="entry name" value="PROTEIN ECM3"/>
    <property type="match status" value="1"/>
</dbReference>
<feature type="transmembrane region" description="Helical" evidence="6">
    <location>
        <begin position="7"/>
        <end position="30"/>
    </location>
</feature>
<keyword evidence="3 6" id="KW-1133">Transmembrane helix</keyword>
<dbReference type="EMBL" id="CR382124">
    <property type="protein sequence ID" value="CAH00922.1"/>
    <property type="molecule type" value="Genomic_DNA"/>
</dbReference>
<evidence type="ECO:0000256" key="4">
    <source>
        <dbReference type="ARBA" id="ARBA00023136"/>
    </source>
</evidence>
<evidence type="ECO:0000313" key="8">
    <source>
        <dbReference type="Proteomes" id="UP000000598"/>
    </source>
</evidence>
<evidence type="ECO:0000256" key="3">
    <source>
        <dbReference type="ARBA" id="ARBA00022989"/>
    </source>
</evidence>
<dbReference type="GO" id="GO:0016020">
    <property type="term" value="C:membrane"/>
    <property type="evidence" value="ECO:0007669"/>
    <property type="project" value="UniProtKB-SubCell"/>
</dbReference>
<dbReference type="eggNOG" id="ENOG502QU6H">
    <property type="taxonomic scope" value="Eukaryota"/>
</dbReference>
<keyword evidence="8" id="KW-1185">Reference proteome</keyword>
<dbReference type="RefSeq" id="XP_453826.1">
    <property type="nucleotide sequence ID" value="XM_453826.1"/>
</dbReference>
<feature type="transmembrane region" description="Helical" evidence="6">
    <location>
        <begin position="437"/>
        <end position="461"/>
    </location>
</feature>
<dbReference type="InParanoid" id="Q6CQG3"/>
<comment type="subcellular location">
    <subcellularLocation>
        <location evidence="1">Membrane</location>
        <topology evidence="1">Multi-pass membrane protein</topology>
    </subcellularLocation>
</comment>
<dbReference type="KEGG" id="kla:KLLA0_D17314g"/>
<feature type="transmembrane region" description="Helical" evidence="6">
    <location>
        <begin position="582"/>
        <end position="606"/>
    </location>
</feature>
<dbReference type="Proteomes" id="UP000000598">
    <property type="component" value="Chromosome D"/>
</dbReference>
<feature type="transmembrane region" description="Helical" evidence="6">
    <location>
        <begin position="511"/>
        <end position="534"/>
    </location>
</feature>
<feature type="compositionally biased region" description="Polar residues" evidence="5">
    <location>
        <begin position="311"/>
        <end position="324"/>
    </location>
</feature>
<dbReference type="FunCoup" id="Q6CQG3">
    <property type="interactions" value="71"/>
</dbReference>
<accession>Q6CQG3</accession>
<feature type="region of interest" description="Disordered" evidence="5">
    <location>
        <begin position="176"/>
        <end position="222"/>
    </location>
</feature>